<feature type="domain" description="Transposase IS701-like DDE" evidence="1">
    <location>
        <begin position="2"/>
        <end position="43"/>
    </location>
</feature>
<comment type="caution">
    <text evidence="2">The sequence shown here is derived from an EMBL/GenBank/DDBJ whole genome shotgun (WGS) entry which is preliminary data.</text>
</comment>
<proteinExistence type="predicted"/>
<keyword evidence="3" id="KW-1185">Reference proteome</keyword>
<sequence length="77" mass="8093">MNQRGLHYVVGISTTHTAHPASACPVTPPYSGTGRPPVSRYPDLARSVKIWWPRLAGVRPGRCPGVRAPVPAGPAAA</sequence>
<dbReference type="InterPro" id="IPR038721">
    <property type="entry name" value="IS701-like_DDE_dom"/>
</dbReference>
<dbReference type="EMBL" id="CAJSLV010000096">
    <property type="protein sequence ID" value="CAG6398056.1"/>
    <property type="molecule type" value="Genomic_DNA"/>
</dbReference>
<name>A0A9W4EB08_9ACTN</name>
<gene>
    <name evidence="2" type="ORF">SCOCK_630002</name>
</gene>
<organism evidence="2 3">
    <name type="scientific">Actinacidiphila cocklensis</name>
    <dbReference type="NCBI Taxonomy" id="887465"/>
    <lineage>
        <taxon>Bacteria</taxon>
        <taxon>Bacillati</taxon>
        <taxon>Actinomycetota</taxon>
        <taxon>Actinomycetes</taxon>
        <taxon>Kitasatosporales</taxon>
        <taxon>Streptomycetaceae</taxon>
        <taxon>Actinacidiphila</taxon>
    </lineage>
</organism>
<dbReference type="Proteomes" id="UP001152519">
    <property type="component" value="Unassembled WGS sequence"/>
</dbReference>
<dbReference type="Pfam" id="PF13546">
    <property type="entry name" value="DDE_5"/>
    <property type="match status" value="1"/>
</dbReference>
<reference evidence="2" key="1">
    <citation type="submission" date="2021-05" db="EMBL/GenBank/DDBJ databases">
        <authorList>
            <person name="Arsene-Ploetze F."/>
        </authorList>
    </citation>
    <scope>NUCLEOTIDE SEQUENCE</scope>
    <source>
        <strain evidence="2">DSM 42138</strain>
    </source>
</reference>
<evidence type="ECO:0000313" key="2">
    <source>
        <dbReference type="EMBL" id="CAG6398056.1"/>
    </source>
</evidence>
<evidence type="ECO:0000313" key="3">
    <source>
        <dbReference type="Proteomes" id="UP001152519"/>
    </source>
</evidence>
<dbReference type="AlphaFoldDB" id="A0A9W4EB08"/>
<accession>A0A9W4EB08</accession>
<protein>
    <recommendedName>
        <fullName evidence="1">Transposase IS701-like DDE domain-containing protein</fullName>
    </recommendedName>
</protein>
<evidence type="ECO:0000259" key="1">
    <source>
        <dbReference type="Pfam" id="PF13546"/>
    </source>
</evidence>